<sequence length="78" mass="8150">MSRSSNASTHSGWLKARGGGAKGGGAKGGGAKGGGIKGHTSGHLDKKFLENKTYYVAFRIKAVLTSPSSHHQQVKHYN</sequence>
<reference evidence="2 3" key="1">
    <citation type="submission" date="2019-03" db="EMBL/GenBank/DDBJ databases">
        <title>First draft genome of Liparis tanakae, snailfish: a comprehensive survey of snailfish specific genes.</title>
        <authorList>
            <person name="Kim W."/>
            <person name="Song I."/>
            <person name="Jeong J.-H."/>
            <person name="Kim D."/>
            <person name="Kim S."/>
            <person name="Ryu S."/>
            <person name="Song J.Y."/>
            <person name="Lee S.K."/>
        </authorList>
    </citation>
    <scope>NUCLEOTIDE SEQUENCE [LARGE SCALE GENOMIC DNA]</scope>
    <source>
        <tissue evidence="2">Muscle</tissue>
    </source>
</reference>
<proteinExistence type="predicted"/>
<dbReference type="Proteomes" id="UP000314294">
    <property type="component" value="Unassembled WGS sequence"/>
</dbReference>
<feature type="region of interest" description="Disordered" evidence="1">
    <location>
        <begin position="1"/>
        <end position="43"/>
    </location>
</feature>
<organism evidence="2 3">
    <name type="scientific">Liparis tanakae</name>
    <name type="common">Tanaka's snailfish</name>
    <dbReference type="NCBI Taxonomy" id="230148"/>
    <lineage>
        <taxon>Eukaryota</taxon>
        <taxon>Metazoa</taxon>
        <taxon>Chordata</taxon>
        <taxon>Craniata</taxon>
        <taxon>Vertebrata</taxon>
        <taxon>Euteleostomi</taxon>
        <taxon>Actinopterygii</taxon>
        <taxon>Neopterygii</taxon>
        <taxon>Teleostei</taxon>
        <taxon>Neoteleostei</taxon>
        <taxon>Acanthomorphata</taxon>
        <taxon>Eupercaria</taxon>
        <taxon>Perciformes</taxon>
        <taxon>Cottioidei</taxon>
        <taxon>Cottales</taxon>
        <taxon>Liparidae</taxon>
        <taxon>Liparis</taxon>
    </lineage>
</organism>
<evidence type="ECO:0000256" key="1">
    <source>
        <dbReference type="SAM" id="MobiDB-lite"/>
    </source>
</evidence>
<evidence type="ECO:0000313" key="2">
    <source>
        <dbReference type="EMBL" id="TNN28425.1"/>
    </source>
</evidence>
<accession>A0A4Z2EI32</accession>
<dbReference type="EMBL" id="SRLO01006914">
    <property type="protein sequence ID" value="TNN28425.1"/>
    <property type="molecule type" value="Genomic_DNA"/>
</dbReference>
<feature type="compositionally biased region" description="Gly residues" evidence="1">
    <location>
        <begin position="17"/>
        <end position="37"/>
    </location>
</feature>
<keyword evidence="3" id="KW-1185">Reference proteome</keyword>
<name>A0A4Z2EI32_9TELE</name>
<comment type="caution">
    <text evidence="2">The sequence shown here is derived from an EMBL/GenBank/DDBJ whole genome shotgun (WGS) entry which is preliminary data.</text>
</comment>
<feature type="compositionally biased region" description="Polar residues" evidence="1">
    <location>
        <begin position="1"/>
        <end position="11"/>
    </location>
</feature>
<gene>
    <name evidence="2" type="ORF">EYF80_061426</name>
</gene>
<evidence type="ECO:0000313" key="3">
    <source>
        <dbReference type="Proteomes" id="UP000314294"/>
    </source>
</evidence>
<dbReference type="AlphaFoldDB" id="A0A4Z2EI32"/>
<protein>
    <submittedName>
        <fullName evidence="2">Uncharacterized protein</fullName>
    </submittedName>
</protein>